<comment type="caution">
    <text evidence="2">The sequence shown here is derived from an EMBL/GenBank/DDBJ whole genome shotgun (WGS) entry which is preliminary data.</text>
</comment>
<proteinExistence type="predicted"/>
<organism evidence="2 3">
    <name type="scientific">Lysinibacillus fusiformis</name>
    <dbReference type="NCBI Taxonomy" id="28031"/>
    <lineage>
        <taxon>Bacteria</taxon>
        <taxon>Bacillati</taxon>
        <taxon>Bacillota</taxon>
        <taxon>Bacilli</taxon>
        <taxon>Bacillales</taxon>
        <taxon>Bacillaceae</taxon>
        <taxon>Lysinibacillus</taxon>
    </lineage>
</organism>
<dbReference type="PANTHER" id="PTHR34203:SF15">
    <property type="entry name" value="SLL1173 PROTEIN"/>
    <property type="match status" value="1"/>
</dbReference>
<sequence>MNTEPRYTVVYGIGYAAKVLINYLDWFENIQVDYVFVSSGHKKEQKYCYHSKSGKMRSVPIVELNEISLLNDNVDIYLTVVSHNEEVFSSLMKTGYKNIVNIQSIENYEDPFFEEYFKKFNIDLSKEIIDFNGIQIYNPILFNSDLKGAFFETVGDELSPSILNDFSLVVDGAYEFEDVHLEEGDYIIDAGANIGLYSCYAASMGCTVYACEPGKKSLEILEKQKKIYDNIQIIPYGLSDHQGYMDLFESDTGVLDSFYMNRGNDQIRSVPIDTIDNLVEKKMIKKVDYIKADIEGAERYMLIGAQKTLKEMEPKLSICTYHFPEDAQILEKIIKDANPKYVVKHNWRKLYAYVPK</sequence>
<dbReference type="InterPro" id="IPR052514">
    <property type="entry name" value="SAM-dependent_MTase"/>
</dbReference>
<dbReference type="EMBL" id="PDFK01000001">
    <property type="protein sequence ID" value="PKU53623.1"/>
    <property type="molecule type" value="Genomic_DNA"/>
</dbReference>
<dbReference type="PANTHER" id="PTHR34203">
    <property type="entry name" value="METHYLTRANSFERASE, FKBM FAMILY PROTEIN"/>
    <property type="match status" value="1"/>
</dbReference>
<dbReference type="RefSeq" id="WP_101966442.1">
    <property type="nucleotide sequence ID" value="NZ_PDFK01000001.1"/>
</dbReference>
<dbReference type="InterPro" id="IPR029063">
    <property type="entry name" value="SAM-dependent_MTases_sf"/>
</dbReference>
<evidence type="ECO:0000313" key="2">
    <source>
        <dbReference type="EMBL" id="PKU53623.1"/>
    </source>
</evidence>
<dbReference type="Proteomes" id="UP000234956">
    <property type="component" value="Unassembled WGS sequence"/>
</dbReference>
<feature type="domain" description="Methyltransferase FkbM" evidence="1">
    <location>
        <begin position="189"/>
        <end position="328"/>
    </location>
</feature>
<dbReference type="NCBIfam" id="TIGR01444">
    <property type="entry name" value="fkbM_fam"/>
    <property type="match status" value="1"/>
</dbReference>
<dbReference type="Pfam" id="PF05050">
    <property type="entry name" value="Methyltransf_21"/>
    <property type="match status" value="1"/>
</dbReference>
<accession>A0A2I0V5Q5</accession>
<evidence type="ECO:0000313" key="3">
    <source>
        <dbReference type="Proteomes" id="UP000234956"/>
    </source>
</evidence>
<dbReference type="AlphaFoldDB" id="A0A2I0V5Q5"/>
<gene>
    <name evidence="2" type="ORF">CRI88_04690</name>
</gene>
<evidence type="ECO:0000259" key="1">
    <source>
        <dbReference type="Pfam" id="PF05050"/>
    </source>
</evidence>
<protein>
    <recommendedName>
        <fullName evidence="1">Methyltransferase FkbM domain-containing protein</fullName>
    </recommendedName>
</protein>
<dbReference type="SUPFAM" id="SSF53335">
    <property type="entry name" value="S-adenosyl-L-methionine-dependent methyltransferases"/>
    <property type="match status" value="1"/>
</dbReference>
<name>A0A2I0V5Q5_9BACI</name>
<dbReference type="Gene3D" id="3.40.50.150">
    <property type="entry name" value="Vaccinia Virus protein VP39"/>
    <property type="match status" value="1"/>
</dbReference>
<dbReference type="InterPro" id="IPR006342">
    <property type="entry name" value="FkbM_mtfrase"/>
</dbReference>
<reference evidence="2 3" key="1">
    <citation type="submission" date="2017-10" db="EMBL/GenBank/DDBJ databases">
        <title>Draft genome of Lysinibacillus fusiformis strain Juneja, a laboratory-derived pathogen of Drosophila melanogaster.</title>
        <authorList>
            <person name="Smith B.R."/>
            <person name="Unckless R.L."/>
        </authorList>
    </citation>
    <scope>NUCLEOTIDE SEQUENCE [LARGE SCALE GENOMIC DNA]</scope>
    <source>
        <strain evidence="2 3">Juneja</strain>
    </source>
</reference>